<reference evidence="5" key="2">
    <citation type="submission" date="2019-06" db="EMBL/GenBank/DDBJ databases">
        <title>Co-occurence of chitin degradation, pigmentation and bioactivity in marine Pseudoalteromonas.</title>
        <authorList>
            <person name="Sonnenschein E.C."/>
            <person name="Bech P.K."/>
        </authorList>
    </citation>
    <scope>NUCLEOTIDE SEQUENCE [LARGE SCALE GENOMIC DNA]</scope>
    <source>
        <strain evidence="5">S3790</strain>
    </source>
</reference>
<dbReference type="EMBL" id="PNBX01000001">
    <property type="protein sequence ID" value="TMO70667.1"/>
    <property type="molecule type" value="Genomic_DNA"/>
</dbReference>
<evidence type="ECO:0000313" key="4">
    <source>
        <dbReference type="Proteomes" id="UP000307164"/>
    </source>
</evidence>
<organism evidence="2 5">
    <name type="scientific">Pseudoalteromonas aurantia</name>
    <dbReference type="NCBI Taxonomy" id="43654"/>
    <lineage>
        <taxon>Bacteria</taxon>
        <taxon>Pseudomonadati</taxon>
        <taxon>Pseudomonadota</taxon>
        <taxon>Gammaproteobacteria</taxon>
        <taxon>Alteromonadales</taxon>
        <taxon>Pseudoalteromonadaceae</taxon>
        <taxon>Pseudoalteromonas</taxon>
    </lineage>
</organism>
<dbReference type="EMBL" id="PNBW01000071">
    <property type="protein sequence ID" value="TMO72837.1"/>
    <property type="molecule type" value="Genomic_DNA"/>
</dbReference>
<reference evidence="4 5" key="1">
    <citation type="submission" date="2018-01" db="EMBL/GenBank/DDBJ databases">
        <authorList>
            <person name="Paulsen S."/>
            <person name="Gram L.K."/>
        </authorList>
    </citation>
    <scope>NUCLEOTIDE SEQUENCE [LARGE SCALE GENOMIC DNA]</scope>
    <source>
        <strain evidence="2 5">S3790</strain>
        <strain evidence="3 4">S3895</strain>
    </source>
</reference>
<evidence type="ECO:0000313" key="3">
    <source>
        <dbReference type="EMBL" id="TMO72837.1"/>
    </source>
</evidence>
<keyword evidence="4" id="KW-1185">Reference proteome</keyword>
<reference evidence="2" key="3">
    <citation type="submission" date="2019-09" db="EMBL/GenBank/DDBJ databases">
        <title>Co-occurence of chitin degradation, pigmentation and bioactivity in marine Pseudoalteromonas.</title>
        <authorList>
            <person name="Sonnenschein E.C."/>
            <person name="Bech P.K."/>
        </authorList>
    </citation>
    <scope>NUCLEOTIDE SEQUENCE</scope>
    <source>
        <strain evidence="2">S3790</strain>
        <strain evidence="3 4">S3895</strain>
    </source>
</reference>
<comment type="caution">
    <text evidence="2">The sequence shown here is derived from an EMBL/GenBank/DDBJ whole genome shotgun (WGS) entry which is preliminary data.</text>
</comment>
<dbReference type="AlphaFoldDB" id="A0A5S3VFB2"/>
<protein>
    <submittedName>
        <fullName evidence="2">Uncharacterized protein</fullName>
    </submittedName>
</protein>
<dbReference type="Proteomes" id="UP000307164">
    <property type="component" value="Unassembled WGS sequence"/>
</dbReference>
<evidence type="ECO:0000313" key="2">
    <source>
        <dbReference type="EMBL" id="TMO70667.1"/>
    </source>
</evidence>
<evidence type="ECO:0000256" key="1">
    <source>
        <dbReference type="SAM" id="MobiDB-lite"/>
    </source>
</evidence>
<feature type="compositionally biased region" description="Polar residues" evidence="1">
    <location>
        <begin position="14"/>
        <end position="23"/>
    </location>
</feature>
<sequence>MFTFIKSKLETPETPRNTKAQHTVSDEKAVITESITEQGGKVIKERSVVVGGDVKRKQPKTPTPPDV</sequence>
<accession>A0A5S3VFB2</accession>
<evidence type="ECO:0000313" key="5">
    <source>
        <dbReference type="Proteomes" id="UP000307217"/>
    </source>
</evidence>
<dbReference type="Proteomes" id="UP000307217">
    <property type="component" value="Unassembled WGS sequence"/>
</dbReference>
<dbReference type="RefSeq" id="WP_138589407.1">
    <property type="nucleotide sequence ID" value="NZ_PNBW01000071.1"/>
</dbReference>
<gene>
    <name evidence="2" type="ORF">CWC19_00020</name>
    <name evidence="3" type="ORF">CWC20_14385</name>
</gene>
<feature type="region of interest" description="Disordered" evidence="1">
    <location>
        <begin position="1"/>
        <end position="25"/>
    </location>
</feature>
<name>A0A5S3VFB2_9GAMM</name>
<proteinExistence type="predicted"/>